<reference evidence="1 2" key="1">
    <citation type="journal article" date="2018" name="New Phytol.">
        <title>Phylogenomics of Endogonaceae and evolution of mycorrhizas within Mucoromycota.</title>
        <authorList>
            <person name="Chang Y."/>
            <person name="Desiro A."/>
            <person name="Na H."/>
            <person name="Sandor L."/>
            <person name="Lipzen A."/>
            <person name="Clum A."/>
            <person name="Barry K."/>
            <person name="Grigoriev I.V."/>
            <person name="Martin F.M."/>
            <person name="Stajich J.E."/>
            <person name="Smith M.E."/>
            <person name="Bonito G."/>
            <person name="Spatafora J.W."/>
        </authorList>
    </citation>
    <scope>NUCLEOTIDE SEQUENCE [LARGE SCALE GENOMIC DNA]</scope>
    <source>
        <strain evidence="1 2">GMNB39</strain>
    </source>
</reference>
<dbReference type="Proteomes" id="UP000268093">
    <property type="component" value="Unassembled WGS sequence"/>
</dbReference>
<evidence type="ECO:0000313" key="1">
    <source>
        <dbReference type="EMBL" id="RUP36177.1"/>
    </source>
</evidence>
<organism evidence="1 2">
    <name type="scientific">Jimgerdemannia flammicorona</name>
    <dbReference type="NCBI Taxonomy" id="994334"/>
    <lineage>
        <taxon>Eukaryota</taxon>
        <taxon>Fungi</taxon>
        <taxon>Fungi incertae sedis</taxon>
        <taxon>Mucoromycota</taxon>
        <taxon>Mucoromycotina</taxon>
        <taxon>Endogonomycetes</taxon>
        <taxon>Endogonales</taxon>
        <taxon>Endogonaceae</taxon>
        <taxon>Jimgerdemannia</taxon>
    </lineage>
</organism>
<dbReference type="EMBL" id="RBNI01013176">
    <property type="protein sequence ID" value="RUP36177.1"/>
    <property type="molecule type" value="Genomic_DNA"/>
</dbReference>
<keyword evidence="2" id="KW-1185">Reference proteome</keyword>
<protein>
    <submittedName>
        <fullName evidence="1">Uncharacterized protein</fullName>
    </submittedName>
</protein>
<gene>
    <name evidence="1" type="ORF">BC936DRAFT_138484</name>
</gene>
<comment type="caution">
    <text evidence="1">The sequence shown here is derived from an EMBL/GenBank/DDBJ whole genome shotgun (WGS) entry which is preliminary data.</text>
</comment>
<name>A0A433CC66_9FUNG</name>
<accession>A0A433CC66</accession>
<sequence>MSKGEAYGNVTRCQSRVELDSKPPNTKITFHPPPPPPPPPPPQSLLTTTQKLFLPPPSLPSSTFFLHSIPLPLPAAPDHSNR</sequence>
<proteinExistence type="predicted"/>
<evidence type="ECO:0000313" key="2">
    <source>
        <dbReference type="Proteomes" id="UP000268093"/>
    </source>
</evidence>